<organism evidence="2 3">
    <name type="scientific">Veillonella magna</name>
    <dbReference type="NCBI Taxonomy" id="464322"/>
    <lineage>
        <taxon>Bacteria</taxon>
        <taxon>Bacillati</taxon>
        <taxon>Bacillota</taxon>
        <taxon>Negativicutes</taxon>
        <taxon>Veillonellales</taxon>
        <taxon>Veillonellaceae</taxon>
        <taxon>Veillonella</taxon>
    </lineage>
</organism>
<reference evidence="2 3" key="1">
    <citation type="journal article" date="2021" name="Sci. Rep.">
        <title>The distribution of antibiotic resistance genes in chicken gut microbiota commensals.</title>
        <authorList>
            <person name="Juricova H."/>
            <person name="Matiasovicova J."/>
            <person name="Kubasova T."/>
            <person name="Cejkova D."/>
            <person name="Rychlik I."/>
        </authorList>
    </citation>
    <scope>NUCLEOTIDE SEQUENCE [LARGE SCALE GENOMIC DNA]</scope>
    <source>
        <strain evidence="2 3">An537</strain>
    </source>
</reference>
<dbReference type="InterPro" id="IPR029479">
    <property type="entry name" value="Nitroreductase"/>
</dbReference>
<dbReference type="EMBL" id="JACJLA010000011">
    <property type="protein sequence ID" value="MBM6913028.1"/>
    <property type="molecule type" value="Genomic_DNA"/>
</dbReference>
<dbReference type="CDD" id="cd02140">
    <property type="entry name" value="Frm2-like"/>
    <property type="match status" value="1"/>
</dbReference>
<dbReference type="RefSeq" id="WP_205088019.1">
    <property type="nucleotide sequence ID" value="NZ_JACJLA010000011.1"/>
</dbReference>
<dbReference type="PANTHER" id="PTHR43035:SF1">
    <property type="entry name" value="FATTY ACID REPRESSION MUTANT PROTEIN 2-RELATED"/>
    <property type="match status" value="1"/>
</dbReference>
<sequence>MKTLDVINARRTYYAINDQLPVEDTTVVDFVKKATELVPDAFNMKSARAVVVLGDKHKQLWDVIYDAFEGKVPREKIDSFKAGYGTVLYFTDEPTVKALQDQFPAYAGNFPHWAAQAVGMLEFTVWTGLHELGIGASIQHYNPVIDAAVKTLLQLPDEWRLDAQMPFGGIVSEPDPKAAEDINQRVRVIK</sequence>
<accession>A0ABS2GIQ1</accession>
<keyword evidence="3" id="KW-1185">Reference proteome</keyword>
<dbReference type="InterPro" id="IPR000415">
    <property type="entry name" value="Nitroreductase-like"/>
</dbReference>
<dbReference type="Proteomes" id="UP000707138">
    <property type="component" value="Unassembled WGS sequence"/>
</dbReference>
<dbReference type="InterPro" id="IPR033877">
    <property type="entry name" value="Frm2/Hbn1"/>
</dbReference>
<protein>
    <submittedName>
        <fullName evidence="2">Nitroreductase family protein</fullName>
    </submittedName>
</protein>
<dbReference type="SUPFAM" id="SSF55469">
    <property type="entry name" value="FMN-dependent nitroreductase-like"/>
    <property type="match status" value="1"/>
</dbReference>
<gene>
    <name evidence="2" type="ORF">H6A01_06800</name>
</gene>
<evidence type="ECO:0000313" key="2">
    <source>
        <dbReference type="EMBL" id="MBM6913028.1"/>
    </source>
</evidence>
<dbReference type="Pfam" id="PF00881">
    <property type="entry name" value="Nitroreductase"/>
    <property type="match status" value="1"/>
</dbReference>
<proteinExistence type="predicted"/>
<dbReference type="PANTHER" id="PTHR43035">
    <property type="entry name" value="FATTY ACID REPRESSION MUTANT PROTEIN 2-RELATED"/>
    <property type="match status" value="1"/>
</dbReference>
<dbReference type="Gene3D" id="3.40.109.10">
    <property type="entry name" value="NADH Oxidase"/>
    <property type="match status" value="1"/>
</dbReference>
<evidence type="ECO:0000259" key="1">
    <source>
        <dbReference type="Pfam" id="PF00881"/>
    </source>
</evidence>
<comment type="caution">
    <text evidence="2">The sequence shown here is derived from an EMBL/GenBank/DDBJ whole genome shotgun (WGS) entry which is preliminary data.</text>
</comment>
<feature type="domain" description="Nitroreductase" evidence="1">
    <location>
        <begin position="7"/>
        <end position="168"/>
    </location>
</feature>
<evidence type="ECO:0000313" key="3">
    <source>
        <dbReference type="Proteomes" id="UP000707138"/>
    </source>
</evidence>
<name>A0ABS2GIQ1_9FIRM</name>